<evidence type="ECO:0000313" key="8">
    <source>
        <dbReference type="Proteomes" id="UP000037904"/>
    </source>
</evidence>
<evidence type="ECO:0000259" key="5">
    <source>
        <dbReference type="Pfam" id="PF00281"/>
    </source>
</evidence>
<name>A0A0M9EXM4_FUSLA</name>
<reference evidence="7 8" key="1">
    <citation type="submission" date="2015-04" db="EMBL/GenBank/DDBJ databases">
        <title>The draft genome sequence of Fusarium langsethiae, a T-2/HT-2 mycotoxin producer.</title>
        <authorList>
            <person name="Lysoe E."/>
            <person name="Divon H.H."/>
            <person name="Terzi V."/>
            <person name="Orru L."/>
            <person name="Lamontanara A."/>
            <person name="Kolseth A.-K."/>
            <person name="Frandsen R.J."/>
            <person name="Nielsen K."/>
            <person name="Thrane U."/>
        </authorList>
    </citation>
    <scope>NUCLEOTIDE SEQUENCE [LARGE SCALE GENOMIC DNA]</scope>
    <source>
        <strain evidence="7 8">Fl201059</strain>
    </source>
</reference>
<comment type="caution">
    <text evidence="7">The sequence shown here is derived from an EMBL/GenBank/DDBJ whole genome shotgun (WGS) entry which is preliminary data.</text>
</comment>
<comment type="similarity">
    <text evidence="1">Belongs to the universal ribosomal protein uL5 family.</text>
</comment>
<dbReference type="GO" id="GO:0003735">
    <property type="term" value="F:structural constituent of ribosome"/>
    <property type="evidence" value="ECO:0007669"/>
    <property type="project" value="InterPro"/>
</dbReference>
<gene>
    <name evidence="7" type="ORF">FLAG1_05370</name>
</gene>
<dbReference type="Proteomes" id="UP000037904">
    <property type="component" value="Unassembled WGS sequence"/>
</dbReference>
<keyword evidence="2 7" id="KW-0689">Ribosomal protein</keyword>
<dbReference type="Pfam" id="PF00281">
    <property type="entry name" value="Ribosomal_L5"/>
    <property type="match status" value="1"/>
</dbReference>
<proteinExistence type="inferred from homology"/>
<feature type="region of interest" description="Disordered" evidence="4">
    <location>
        <begin position="169"/>
        <end position="205"/>
    </location>
</feature>
<feature type="domain" description="Large ribosomal subunit protein uL5 C-terminal" evidence="6">
    <location>
        <begin position="275"/>
        <end position="373"/>
    </location>
</feature>
<dbReference type="PANTHER" id="PTHR11994">
    <property type="entry name" value="60S RIBOSOMAL PROTEIN L11-RELATED"/>
    <property type="match status" value="1"/>
</dbReference>
<organism evidence="7 8">
    <name type="scientific">Fusarium langsethiae</name>
    <dbReference type="NCBI Taxonomy" id="179993"/>
    <lineage>
        <taxon>Eukaryota</taxon>
        <taxon>Fungi</taxon>
        <taxon>Dikarya</taxon>
        <taxon>Ascomycota</taxon>
        <taxon>Pezizomycotina</taxon>
        <taxon>Sordariomycetes</taxon>
        <taxon>Hypocreomycetidae</taxon>
        <taxon>Hypocreales</taxon>
        <taxon>Nectriaceae</taxon>
        <taxon>Fusarium</taxon>
    </lineage>
</organism>
<evidence type="ECO:0000256" key="4">
    <source>
        <dbReference type="SAM" id="MobiDB-lite"/>
    </source>
</evidence>
<protein>
    <submittedName>
        <fullName evidence="7">Ribosomal protein l5 mitochondrial</fullName>
    </submittedName>
</protein>
<keyword evidence="3" id="KW-0687">Ribonucleoprotein</keyword>
<dbReference type="InterPro" id="IPR022803">
    <property type="entry name" value="Ribosomal_uL5_dom_sf"/>
</dbReference>
<evidence type="ECO:0000256" key="3">
    <source>
        <dbReference type="ARBA" id="ARBA00023274"/>
    </source>
</evidence>
<evidence type="ECO:0000259" key="6">
    <source>
        <dbReference type="Pfam" id="PF00673"/>
    </source>
</evidence>
<evidence type="ECO:0000313" key="7">
    <source>
        <dbReference type="EMBL" id="KPA41720.1"/>
    </source>
</evidence>
<dbReference type="InterPro" id="IPR031310">
    <property type="entry name" value="Ribosomal_uL5_N"/>
</dbReference>
<dbReference type="OrthoDB" id="539541at2759"/>
<evidence type="ECO:0000256" key="1">
    <source>
        <dbReference type="ARBA" id="ARBA00008553"/>
    </source>
</evidence>
<dbReference type="Pfam" id="PF00673">
    <property type="entry name" value="Ribosomal_L5_C"/>
    <property type="match status" value="1"/>
</dbReference>
<dbReference type="EMBL" id="JXCE01000087">
    <property type="protein sequence ID" value="KPA41720.1"/>
    <property type="molecule type" value="Genomic_DNA"/>
</dbReference>
<dbReference type="GO" id="GO:1990904">
    <property type="term" value="C:ribonucleoprotein complex"/>
    <property type="evidence" value="ECO:0007669"/>
    <property type="project" value="UniProtKB-KW"/>
</dbReference>
<accession>A0A0M9EXM4</accession>
<sequence length="379" mass="41996">MEISKSTRQPHLFVDEQFQYPTTPIMATVREGARMASSLGRRQIPLRAAPLCARRYASTGAEKSSSDLADLDNASSFATGTPDQAAIEAFNAREKAKGAVNKLPGNRYQYHPPKYYRGPLHPVQVPKSSDPTARDFVPGPFNFPRLKHTYETTVAPDLITMTYQHIPPGTELPVSNKGNLREWDGSSPYHKNRPRRGPRGGGSSRLGLVERPIEWHNVPEIEAITINSFAPLSSQNKEYLHVCRAVIQAISGAFPEVTKVKNGVVQWSVKKGDKTGCKVTLKGAQAYEFLDKLITLVLPKIKDWPGIEATTGDSAGNLAFGLQPAWMAYFPEIEFNYDMYPARLMPGCDIFIKTTGTSDRQGRLLLEALGLPFFGKARY</sequence>
<dbReference type="GO" id="GO:0006412">
    <property type="term" value="P:translation"/>
    <property type="evidence" value="ECO:0007669"/>
    <property type="project" value="InterPro"/>
</dbReference>
<feature type="domain" description="Large ribosomal subunit protein uL5 N-terminal" evidence="5">
    <location>
        <begin position="216"/>
        <end position="269"/>
    </location>
</feature>
<dbReference type="SUPFAM" id="SSF55282">
    <property type="entry name" value="RL5-like"/>
    <property type="match status" value="1"/>
</dbReference>
<dbReference type="InterPro" id="IPR031309">
    <property type="entry name" value="Ribosomal_uL5_C"/>
</dbReference>
<dbReference type="AlphaFoldDB" id="A0A0M9EXM4"/>
<dbReference type="GO" id="GO:0005840">
    <property type="term" value="C:ribosome"/>
    <property type="evidence" value="ECO:0007669"/>
    <property type="project" value="UniProtKB-KW"/>
</dbReference>
<dbReference type="InterPro" id="IPR002132">
    <property type="entry name" value="Ribosomal_uL5"/>
</dbReference>
<dbReference type="Gene3D" id="3.30.1440.10">
    <property type="match status" value="1"/>
</dbReference>
<evidence type="ECO:0000256" key="2">
    <source>
        <dbReference type="ARBA" id="ARBA00022980"/>
    </source>
</evidence>
<keyword evidence="8" id="KW-1185">Reference proteome</keyword>